<keyword evidence="3" id="KW-0812">Transmembrane</keyword>
<feature type="domain" description="Zn(2)-C6 fungal-type" evidence="4">
    <location>
        <begin position="14"/>
        <end position="45"/>
    </location>
</feature>
<dbReference type="RefSeq" id="XP_037145026.1">
    <property type="nucleotide sequence ID" value="XM_037289131.1"/>
</dbReference>
<evidence type="ECO:0000256" key="3">
    <source>
        <dbReference type="SAM" id="Phobius"/>
    </source>
</evidence>
<keyword evidence="6" id="KW-1185">Reference proteome</keyword>
<dbReference type="KEGG" id="zmk:HG535_0E03830"/>
<proteinExistence type="predicted"/>
<reference evidence="5 6" key="1">
    <citation type="submission" date="2020-07" db="EMBL/GenBank/DDBJ databases">
        <title>The yeast mating-type switching endonuclease HO is a domesticated member of an unorthodox homing genetic element family.</title>
        <authorList>
            <person name="Coughlan A.Y."/>
            <person name="Lombardi L."/>
            <person name="Braun-Galleani S."/>
            <person name="Martos A.R."/>
            <person name="Galeote V."/>
            <person name="Bigey F."/>
            <person name="Dequin S."/>
            <person name="Byrne K.P."/>
            <person name="Wolfe K.H."/>
        </authorList>
    </citation>
    <scope>NUCLEOTIDE SEQUENCE [LARGE SCALE GENOMIC DNA]</scope>
    <source>
        <strain evidence="5 6">NRRL Y-6702</strain>
    </source>
</reference>
<dbReference type="SMART" id="SM00066">
    <property type="entry name" value="GAL4"/>
    <property type="match status" value="1"/>
</dbReference>
<name>A0A7H9B5R1_ZYGMR</name>
<feature type="transmembrane region" description="Helical" evidence="3">
    <location>
        <begin position="293"/>
        <end position="314"/>
    </location>
</feature>
<keyword evidence="3" id="KW-1133">Transmembrane helix</keyword>
<accession>A0A7H9B5R1</accession>
<evidence type="ECO:0000256" key="1">
    <source>
        <dbReference type="ARBA" id="ARBA00004123"/>
    </source>
</evidence>
<keyword evidence="3" id="KW-0472">Membrane</keyword>
<dbReference type="InterPro" id="IPR050613">
    <property type="entry name" value="Sec_Metabolite_Reg"/>
</dbReference>
<dbReference type="GO" id="GO:0005634">
    <property type="term" value="C:nucleus"/>
    <property type="evidence" value="ECO:0007669"/>
    <property type="project" value="UniProtKB-SubCell"/>
</dbReference>
<dbReference type="GO" id="GO:0000981">
    <property type="term" value="F:DNA-binding transcription factor activity, RNA polymerase II-specific"/>
    <property type="evidence" value="ECO:0007669"/>
    <property type="project" value="InterPro"/>
</dbReference>
<dbReference type="OrthoDB" id="5121955at2759"/>
<organism evidence="5 6">
    <name type="scientific">Zygotorulaspora mrakii</name>
    <name type="common">Zygosaccharomyces mrakii</name>
    <dbReference type="NCBI Taxonomy" id="42260"/>
    <lineage>
        <taxon>Eukaryota</taxon>
        <taxon>Fungi</taxon>
        <taxon>Dikarya</taxon>
        <taxon>Ascomycota</taxon>
        <taxon>Saccharomycotina</taxon>
        <taxon>Saccharomycetes</taxon>
        <taxon>Saccharomycetales</taxon>
        <taxon>Saccharomycetaceae</taxon>
        <taxon>Zygotorulaspora</taxon>
    </lineage>
</organism>
<sequence>MTGQKITRKRVIKSCKYCYEHKLKCNKEKPCSTCVGLSVTDQCIYGFSKTSVGKEDENQRKSPLRLKNTTHGKVKKSKKLNTNSVIYKSKFSYPFFTSSINDRIICAEHYGQLTLDSVIRRNEITKFDRFSTPARSIDDVLVLLPPTQEAAMSQIETYFACIQPIIPILDQDRITEILSDVYQSLQERKNVNALNILLLMAIFFCSSYVAVASEVIPDLLLCNNYYKAYRYLLDVAEFPLRPLLESLRAFVIVNFVIDPNMVAATGYSSMLVRLGQQLGLHKSSTYKDLDLKLLWHFLIYIEGSSSVVCGFSFLTPSHFMSYVPLQELSHNIKTDISTAYAIGRYKINVMFRHTMALTSSTLLCKEDLDRTEKGIADLYEDIRSINESLRCSKSKFSDYFACTLNIFLFRLHLRYYALLCLHSEKDKILRKSSKEVAVMNSMDIEKILEVKQSFRKDVIHLSILLLFHTCKRLIQADIDKFVWYTRGSTVMQYLFVVLKDIYQHPTRSYKYSDFSCPIQGTVDSDIREIIETDSALYKYVLIEVVLGLMELKLASLWNNEDLYKFLLVKTLKEKVWQACEQQTTHHRETLHTLERKTLFCTGMRQLQNMKSVNFEEYLKNWESEKAPIDLEKILNNWLLDFQ</sequence>
<feature type="transmembrane region" description="Helical" evidence="3">
    <location>
        <begin position="249"/>
        <end position="272"/>
    </location>
</feature>
<gene>
    <name evidence="5" type="ORF">HG535_0E03830</name>
</gene>
<dbReference type="Proteomes" id="UP000509704">
    <property type="component" value="Chromosome 5"/>
</dbReference>
<dbReference type="Gene3D" id="4.10.240.10">
    <property type="entry name" value="Zn(2)-C6 fungal-type DNA-binding domain"/>
    <property type="match status" value="1"/>
</dbReference>
<dbReference type="InterPro" id="IPR036864">
    <property type="entry name" value="Zn2-C6_fun-type_DNA-bd_sf"/>
</dbReference>
<dbReference type="CDD" id="cd00067">
    <property type="entry name" value="GAL4"/>
    <property type="match status" value="1"/>
</dbReference>
<evidence type="ECO:0000259" key="4">
    <source>
        <dbReference type="PROSITE" id="PS50048"/>
    </source>
</evidence>
<dbReference type="AlphaFoldDB" id="A0A7H9B5R1"/>
<dbReference type="GeneID" id="59237041"/>
<comment type="subcellular location">
    <subcellularLocation>
        <location evidence="1">Nucleus</location>
    </subcellularLocation>
</comment>
<protein>
    <recommendedName>
        <fullName evidence="4">Zn(2)-C6 fungal-type domain-containing protein</fullName>
    </recommendedName>
</protein>
<evidence type="ECO:0000256" key="2">
    <source>
        <dbReference type="ARBA" id="ARBA00023242"/>
    </source>
</evidence>
<dbReference type="Pfam" id="PF00172">
    <property type="entry name" value="Zn_clus"/>
    <property type="match status" value="1"/>
</dbReference>
<dbReference type="GO" id="GO:0008270">
    <property type="term" value="F:zinc ion binding"/>
    <property type="evidence" value="ECO:0007669"/>
    <property type="project" value="InterPro"/>
</dbReference>
<dbReference type="SUPFAM" id="SSF57701">
    <property type="entry name" value="Zn2/Cys6 DNA-binding domain"/>
    <property type="match status" value="1"/>
</dbReference>
<dbReference type="InterPro" id="IPR001138">
    <property type="entry name" value="Zn2Cys6_DnaBD"/>
</dbReference>
<evidence type="ECO:0000313" key="6">
    <source>
        <dbReference type="Proteomes" id="UP000509704"/>
    </source>
</evidence>
<dbReference type="PROSITE" id="PS50048">
    <property type="entry name" value="ZN2_CY6_FUNGAL_2"/>
    <property type="match status" value="1"/>
</dbReference>
<dbReference type="CDD" id="cd12148">
    <property type="entry name" value="fungal_TF_MHR"/>
    <property type="match status" value="1"/>
</dbReference>
<dbReference type="EMBL" id="CP058608">
    <property type="protein sequence ID" value="QLG73299.1"/>
    <property type="molecule type" value="Genomic_DNA"/>
</dbReference>
<evidence type="ECO:0000313" key="5">
    <source>
        <dbReference type="EMBL" id="QLG73299.1"/>
    </source>
</evidence>
<keyword evidence="2" id="KW-0539">Nucleus</keyword>
<dbReference type="PANTHER" id="PTHR31001">
    <property type="entry name" value="UNCHARACTERIZED TRANSCRIPTIONAL REGULATORY PROTEIN"/>
    <property type="match status" value="1"/>
</dbReference>
<dbReference type="PANTHER" id="PTHR31001:SF88">
    <property type="entry name" value="TRANSCRIPTION FACTOR PDR3"/>
    <property type="match status" value="1"/>
</dbReference>
<feature type="transmembrane region" description="Helical" evidence="3">
    <location>
        <begin position="193"/>
        <end position="211"/>
    </location>
</feature>